<dbReference type="AlphaFoldDB" id="A0AAV5QF69"/>
<feature type="compositionally biased region" description="Basic residues" evidence="5">
    <location>
        <begin position="1"/>
        <end position="24"/>
    </location>
</feature>
<gene>
    <name evidence="7" type="ORF">DASC09_003090</name>
</gene>
<dbReference type="InterPro" id="IPR039761">
    <property type="entry name" value="Bms1/Tsr1"/>
</dbReference>
<dbReference type="GO" id="GO:0003924">
    <property type="term" value="F:GTPase activity"/>
    <property type="evidence" value="ECO:0007669"/>
    <property type="project" value="TreeGrafter"/>
</dbReference>
<dbReference type="Pfam" id="PF08142">
    <property type="entry name" value="AARP2CN"/>
    <property type="match status" value="1"/>
</dbReference>
<protein>
    <submittedName>
        <fullName evidence="7">Tsr1 protein</fullName>
    </submittedName>
</protein>
<reference evidence="7 8" key="1">
    <citation type="journal article" date="2023" name="Elife">
        <title>Identification of key yeast species and microbe-microbe interactions impacting larval growth of Drosophila in the wild.</title>
        <authorList>
            <person name="Mure A."/>
            <person name="Sugiura Y."/>
            <person name="Maeda R."/>
            <person name="Honda K."/>
            <person name="Sakurai N."/>
            <person name="Takahashi Y."/>
            <person name="Watada M."/>
            <person name="Katoh T."/>
            <person name="Gotoh A."/>
            <person name="Gotoh Y."/>
            <person name="Taniguchi I."/>
            <person name="Nakamura K."/>
            <person name="Hayashi T."/>
            <person name="Katayama T."/>
            <person name="Uemura T."/>
            <person name="Hattori Y."/>
        </authorList>
    </citation>
    <scope>NUCLEOTIDE SEQUENCE [LARGE SCALE GENOMIC DNA]</scope>
    <source>
        <strain evidence="7 8">SC-9</strain>
    </source>
</reference>
<feature type="region of interest" description="Disordered" evidence="5">
    <location>
        <begin position="1"/>
        <end position="55"/>
    </location>
</feature>
<evidence type="ECO:0000256" key="3">
    <source>
        <dbReference type="ARBA" id="ARBA00023242"/>
    </source>
</evidence>
<name>A0AAV5QF69_9ASCO</name>
<evidence type="ECO:0000259" key="6">
    <source>
        <dbReference type="PROSITE" id="PS51714"/>
    </source>
</evidence>
<dbReference type="InterPro" id="IPR030387">
    <property type="entry name" value="G_Bms1/Tsr1_dom"/>
</dbReference>
<dbReference type="GO" id="GO:0005730">
    <property type="term" value="C:nucleolus"/>
    <property type="evidence" value="ECO:0007669"/>
    <property type="project" value="UniProtKB-SubCell"/>
</dbReference>
<comment type="similarity">
    <text evidence="4">Belongs to the TRAFAC class translation factor GTPase superfamily. Bms1-like GTPase family. TSR1 subfamily.</text>
</comment>
<evidence type="ECO:0000256" key="2">
    <source>
        <dbReference type="ARBA" id="ARBA00022517"/>
    </source>
</evidence>
<organism evidence="7 8">
    <name type="scientific">Saccharomycopsis crataegensis</name>
    <dbReference type="NCBI Taxonomy" id="43959"/>
    <lineage>
        <taxon>Eukaryota</taxon>
        <taxon>Fungi</taxon>
        <taxon>Dikarya</taxon>
        <taxon>Ascomycota</taxon>
        <taxon>Saccharomycotina</taxon>
        <taxon>Saccharomycetes</taxon>
        <taxon>Saccharomycopsidaceae</taxon>
        <taxon>Saccharomycopsis</taxon>
    </lineage>
</organism>
<dbReference type="SMART" id="SM00785">
    <property type="entry name" value="AARP2CN"/>
    <property type="match status" value="1"/>
</dbReference>
<keyword evidence="8" id="KW-1185">Reference proteome</keyword>
<dbReference type="Pfam" id="PF04950">
    <property type="entry name" value="RIBIOP_C"/>
    <property type="match status" value="1"/>
</dbReference>
<dbReference type="Proteomes" id="UP001360560">
    <property type="component" value="Unassembled WGS sequence"/>
</dbReference>
<keyword evidence="2" id="KW-0690">Ribosome biogenesis</keyword>
<keyword evidence="3" id="KW-0539">Nucleus</keyword>
<evidence type="ECO:0000313" key="7">
    <source>
        <dbReference type="EMBL" id="GMM32984.1"/>
    </source>
</evidence>
<comment type="caution">
    <text evidence="7">The sequence shown here is derived from an EMBL/GenBank/DDBJ whole genome shotgun (WGS) entry which is preliminary data.</text>
</comment>
<dbReference type="GO" id="GO:0000479">
    <property type="term" value="P:endonucleolytic cleavage of tricistronic rRNA transcript (SSU-rRNA, 5.8S rRNA, LSU-rRNA)"/>
    <property type="evidence" value="ECO:0007669"/>
    <property type="project" value="TreeGrafter"/>
</dbReference>
<evidence type="ECO:0000256" key="5">
    <source>
        <dbReference type="SAM" id="MobiDB-lite"/>
    </source>
</evidence>
<dbReference type="InterPro" id="IPR007034">
    <property type="entry name" value="BMS1_TSR1_C"/>
</dbReference>
<dbReference type="SMART" id="SM01362">
    <property type="entry name" value="DUF663"/>
    <property type="match status" value="1"/>
</dbReference>
<dbReference type="GeneID" id="90070963"/>
<evidence type="ECO:0000256" key="1">
    <source>
        <dbReference type="ARBA" id="ARBA00004604"/>
    </source>
</evidence>
<feature type="domain" description="Bms1-type G" evidence="6">
    <location>
        <begin position="83"/>
        <end position="257"/>
    </location>
</feature>
<dbReference type="PANTHER" id="PTHR12858">
    <property type="entry name" value="RIBOSOME BIOGENESIS PROTEIN"/>
    <property type="match status" value="1"/>
</dbReference>
<evidence type="ECO:0000313" key="8">
    <source>
        <dbReference type="Proteomes" id="UP001360560"/>
    </source>
</evidence>
<sequence length="756" mass="85625">MVSGHSHRSTVKKSKKPFKSRHASKGQVKARNQGKVEKTTTGPKKKLRGANKLERKNFADQLKEKKVLQALENRKLFQSASGVQKIVTIISLTDDISEEEIFQKLIDNDIVIEDNNNSEMMVENTVQDKAPFIKNLKISKFKSNFKFIIPDTSNFLSILDASRVSDFVIFGLSASNEVDTAKGEQIIRAIELQGISNVICVVPNIDNDLKDKQQKQVLASLTSYFTHFFPGEDKIFNLNNSSSLSKCIHTLCSVIPKGVTWLNNRGYVVAENIKFDDQELVIDGTVRGKGFHVNQTINIPNVGEFKVKLIEKLNKHTGEVTDVISEEIILENESIDELSPQDGGNDDEMYMDDDDMMSDYDDDDMVADDLEKKDTAAATILDPNDDDFDPEIEDVLKGKNQVSIANDNNDIEFNEDYDHNSQLDQFMEESRNPGSTEEFYLDPKESAVERLHKYKFSIKDITDQDEQPPKELQEAYGNLLNFRSFKRSTQRNLKIFNGKTQVTIGESVRLHLVAHNLVNSNTDHITSMLNNYQSQPVVVFGLLSHEEKKSLVHFSFKTWESYEDPVTSKDDIVVQYGSRREVIKPMYSVNSNNSNGNAHKYLKFSTPGNINIASAIVPAYFGRIPVLFFKPKQGNNSSGSNILSNLDLELIGSGSLESIDNSRSIVKRRLLVGQPFKIHKKVITIRYMFFKPEDISHYESVPLFTKSGSSGWIRESLGTHGYFKTSFNRKLSAQDYVYMALYKRVWPKGSTPYIAN</sequence>
<dbReference type="PROSITE" id="PS51714">
    <property type="entry name" value="G_BMS1"/>
    <property type="match status" value="1"/>
</dbReference>
<evidence type="ECO:0000256" key="4">
    <source>
        <dbReference type="ARBA" id="ARBA00038288"/>
    </source>
</evidence>
<dbReference type="GO" id="GO:0000462">
    <property type="term" value="P:maturation of SSU-rRNA from tricistronic rRNA transcript (SSU-rRNA, 5.8S rRNA, LSU-rRNA)"/>
    <property type="evidence" value="ECO:0007669"/>
    <property type="project" value="TreeGrafter"/>
</dbReference>
<dbReference type="InterPro" id="IPR012948">
    <property type="entry name" value="AARP2CN"/>
</dbReference>
<accession>A0AAV5QF69</accession>
<dbReference type="RefSeq" id="XP_064849984.1">
    <property type="nucleotide sequence ID" value="XM_064993912.1"/>
</dbReference>
<proteinExistence type="inferred from homology"/>
<dbReference type="EMBL" id="BTFZ01000001">
    <property type="protein sequence ID" value="GMM32984.1"/>
    <property type="molecule type" value="Genomic_DNA"/>
</dbReference>
<dbReference type="GO" id="GO:0030688">
    <property type="term" value="C:preribosome, small subunit precursor"/>
    <property type="evidence" value="ECO:0007669"/>
    <property type="project" value="TreeGrafter"/>
</dbReference>
<dbReference type="GO" id="GO:0005525">
    <property type="term" value="F:GTP binding"/>
    <property type="evidence" value="ECO:0007669"/>
    <property type="project" value="TreeGrafter"/>
</dbReference>
<comment type="subcellular location">
    <subcellularLocation>
        <location evidence="1">Nucleus</location>
        <location evidence="1">Nucleolus</location>
    </subcellularLocation>
</comment>
<dbReference type="GO" id="GO:0034511">
    <property type="term" value="F:U3 snoRNA binding"/>
    <property type="evidence" value="ECO:0007669"/>
    <property type="project" value="TreeGrafter"/>
</dbReference>
<dbReference type="PANTHER" id="PTHR12858:SF1">
    <property type="entry name" value="PRE-RRNA-PROCESSING PROTEIN TSR1 HOMOLOG"/>
    <property type="match status" value="1"/>
</dbReference>
<dbReference type="Pfam" id="PF22298">
    <property type="entry name" value="Tsr1_G-like"/>
    <property type="match status" value="1"/>
</dbReference>